<protein>
    <recommendedName>
        <fullName evidence="2">Peptidase A2 domain-containing protein</fullName>
    </recommendedName>
</protein>
<evidence type="ECO:0000256" key="1">
    <source>
        <dbReference type="ARBA" id="ARBA00022801"/>
    </source>
</evidence>
<dbReference type="Proteomes" id="UP000499080">
    <property type="component" value="Unassembled WGS sequence"/>
</dbReference>
<dbReference type="SUPFAM" id="SSF50630">
    <property type="entry name" value="Acid proteases"/>
    <property type="match status" value="1"/>
</dbReference>
<name>A0A4Y2J9C3_ARAVE</name>
<organism evidence="3 4">
    <name type="scientific">Araneus ventricosus</name>
    <name type="common">Orbweaver spider</name>
    <name type="synonym">Epeira ventricosa</name>
    <dbReference type="NCBI Taxonomy" id="182803"/>
    <lineage>
        <taxon>Eukaryota</taxon>
        <taxon>Metazoa</taxon>
        <taxon>Ecdysozoa</taxon>
        <taxon>Arthropoda</taxon>
        <taxon>Chelicerata</taxon>
        <taxon>Arachnida</taxon>
        <taxon>Araneae</taxon>
        <taxon>Araneomorphae</taxon>
        <taxon>Entelegynae</taxon>
        <taxon>Araneoidea</taxon>
        <taxon>Araneidae</taxon>
        <taxon>Araneus</taxon>
    </lineage>
</organism>
<dbReference type="AlphaFoldDB" id="A0A4Y2J9C3"/>
<reference evidence="3 4" key="1">
    <citation type="journal article" date="2019" name="Sci. Rep.">
        <title>Orb-weaving spider Araneus ventricosus genome elucidates the spidroin gene catalogue.</title>
        <authorList>
            <person name="Kono N."/>
            <person name="Nakamura H."/>
            <person name="Ohtoshi R."/>
            <person name="Moran D.A.P."/>
            <person name="Shinohara A."/>
            <person name="Yoshida Y."/>
            <person name="Fujiwara M."/>
            <person name="Mori M."/>
            <person name="Tomita M."/>
            <person name="Arakawa K."/>
        </authorList>
    </citation>
    <scope>NUCLEOTIDE SEQUENCE [LARGE SCALE GENOMIC DNA]</scope>
</reference>
<feature type="domain" description="Peptidase A2" evidence="2">
    <location>
        <begin position="98"/>
        <end position="130"/>
    </location>
</feature>
<gene>
    <name evidence="3" type="ORF">AVEN_71840_1</name>
</gene>
<dbReference type="GO" id="GO:0004190">
    <property type="term" value="F:aspartic-type endopeptidase activity"/>
    <property type="evidence" value="ECO:0007669"/>
    <property type="project" value="InterPro"/>
</dbReference>
<accession>A0A4Y2J9C3</accession>
<dbReference type="EMBL" id="BGPR01003328">
    <property type="protein sequence ID" value="GBM86640.1"/>
    <property type="molecule type" value="Genomic_DNA"/>
</dbReference>
<dbReference type="InterPro" id="IPR021109">
    <property type="entry name" value="Peptidase_aspartic_dom_sf"/>
</dbReference>
<dbReference type="InterPro" id="IPR001995">
    <property type="entry name" value="Peptidase_A2_cat"/>
</dbReference>
<evidence type="ECO:0000313" key="3">
    <source>
        <dbReference type="EMBL" id="GBM86640.1"/>
    </source>
</evidence>
<dbReference type="PROSITE" id="PS50175">
    <property type="entry name" value="ASP_PROT_RETROV"/>
    <property type="match status" value="1"/>
</dbReference>
<keyword evidence="4" id="KW-1185">Reference proteome</keyword>
<dbReference type="OrthoDB" id="6434442at2759"/>
<keyword evidence="1" id="KW-0378">Hydrolase</keyword>
<comment type="caution">
    <text evidence="3">The sequence shown here is derived from an EMBL/GenBank/DDBJ whole genome shotgun (WGS) entry which is preliminary data.</text>
</comment>
<sequence>MSTPNEKFREVEMKTKLKLVNLEKIVPKQKLSANGVEIVKYIQKNSVQLKMPYVTFVKRKVIIPGYADRISSSYLGDLKNSSSEDKWKVNVLVDNKLLHFKIDTGADLTVISQKIFQSVWGNKKKLQASN</sequence>
<evidence type="ECO:0000259" key="2">
    <source>
        <dbReference type="PROSITE" id="PS50175"/>
    </source>
</evidence>
<evidence type="ECO:0000313" key="4">
    <source>
        <dbReference type="Proteomes" id="UP000499080"/>
    </source>
</evidence>
<dbReference type="GO" id="GO:0006508">
    <property type="term" value="P:proteolysis"/>
    <property type="evidence" value="ECO:0007669"/>
    <property type="project" value="InterPro"/>
</dbReference>
<dbReference type="Gene3D" id="2.40.70.10">
    <property type="entry name" value="Acid Proteases"/>
    <property type="match status" value="1"/>
</dbReference>
<proteinExistence type="predicted"/>